<organism evidence="1 2">
    <name type="scientific">Nocardia higoensis</name>
    <dbReference type="NCBI Taxonomy" id="228599"/>
    <lineage>
        <taxon>Bacteria</taxon>
        <taxon>Bacillati</taxon>
        <taxon>Actinomycetota</taxon>
        <taxon>Actinomycetes</taxon>
        <taxon>Mycobacteriales</taxon>
        <taxon>Nocardiaceae</taxon>
        <taxon>Nocardia</taxon>
    </lineage>
</organism>
<name>A0ABS0DCK1_9NOCA</name>
<evidence type="ECO:0000313" key="2">
    <source>
        <dbReference type="Proteomes" id="UP000707731"/>
    </source>
</evidence>
<dbReference type="Proteomes" id="UP000707731">
    <property type="component" value="Unassembled WGS sequence"/>
</dbReference>
<dbReference type="Pfam" id="PF02575">
    <property type="entry name" value="YbaB_DNA_bd"/>
    <property type="match status" value="1"/>
</dbReference>
<keyword evidence="2" id="KW-1185">Reference proteome</keyword>
<comment type="caution">
    <text evidence="1">The sequence shown here is derived from an EMBL/GenBank/DDBJ whole genome shotgun (WGS) entry which is preliminary data.</text>
</comment>
<protein>
    <submittedName>
        <fullName evidence="1">YbaB/EbfC family nucleoid-associated protein</fullName>
    </submittedName>
</protein>
<sequence length="99" mass="10555">MYETMDELEASVRRRLYRMRDLVDDMSGVRATATSEDGAITVEVDGNGALLNLSFGEGISSLSPADFEQCLVSTATAAAATAFARRAELVTAFNEEVAG</sequence>
<dbReference type="Gene3D" id="3.30.1310.10">
    <property type="entry name" value="Nucleoid-associated protein YbaB-like domain"/>
    <property type="match status" value="1"/>
</dbReference>
<evidence type="ECO:0000313" key="1">
    <source>
        <dbReference type="EMBL" id="MBF6356156.1"/>
    </source>
</evidence>
<dbReference type="InterPro" id="IPR004401">
    <property type="entry name" value="YbaB/EbfC"/>
</dbReference>
<dbReference type="SUPFAM" id="SSF82607">
    <property type="entry name" value="YbaB-like"/>
    <property type="match status" value="1"/>
</dbReference>
<proteinExistence type="predicted"/>
<gene>
    <name evidence="1" type="ORF">IU449_16680</name>
</gene>
<dbReference type="InterPro" id="IPR036894">
    <property type="entry name" value="YbaB-like_sf"/>
</dbReference>
<dbReference type="EMBL" id="JADLQN010000002">
    <property type="protein sequence ID" value="MBF6356156.1"/>
    <property type="molecule type" value="Genomic_DNA"/>
</dbReference>
<accession>A0ABS0DCK1</accession>
<reference evidence="1 2" key="1">
    <citation type="submission" date="2020-10" db="EMBL/GenBank/DDBJ databases">
        <title>Identification of Nocardia species via Next-generation sequencing and recognition of intraspecies genetic diversity.</title>
        <authorList>
            <person name="Li P."/>
            <person name="Li P."/>
            <person name="Lu B."/>
        </authorList>
    </citation>
    <scope>NUCLEOTIDE SEQUENCE [LARGE SCALE GENOMIC DNA]</scope>
    <source>
        <strain evidence="1 2">BJ06-0143</strain>
    </source>
</reference>